<feature type="non-terminal residue" evidence="1">
    <location>
        <position position="33"/>
    </location>
</feature>
<reference evidence="1 2" key="1">
    <citation type="journal article" date="2015" name="Nature">
        <title>rRNA introns, odd ribosomes, and small enigmatic genomes across a large radiation of phyla.</title>
        <authorList>
            <person name="Brown C.T."/>
            <person name="Hug L.A."/>
            <person name="Thomas B.C."/>
            <person name="Sharon I."/>
            <person name="Castelle C.J."/>
            <person name="Singh A."/>
            <person name="Wilkins M.J."/>
            <person name="Williams K.H."/>
            <person name="Banfield J.F."/>
        </authorList>
    </citation>
    <scope>NUCLEOTIDE SEQUENCE [LARGE SCALE GENOMIC DNA]</scope>
</reference>
<evidence type="ECO:0000313" key="1">
    <source>
        <dbReference type="EMBL" id="KKP59280.1"/>
    </source>
</evidence>
<evidence type="ECO:0000313" key="2">
    <source>
        <dbReference type="Proteomes" id="UP000034688"/>
    </source>
</evidence>
<protein>
    <submittedName>
        <fullName evidence="1">Uncharacterized protein</fullName>
    </submittedName>
</protein>
<sequence length="33" mass="3833">MKKFPVVIDLETKHTFRDFSEHAKLGITVLALF</sequence>
<organism evidence="1 2">
    <name type="scientific">Candidatus Roizmanbacteria bacterium GW2011_GWA2_34_18</name>
    <dbReference type="NCBI Taxonomy" id="1618477"/>
    <lineage>
        <taxon>Bacteria</taxon>
        <taxon>Candidatus Roizmaniibacteriota</taxon>
    </lineage>
</organism>
<dbReference type="STRING" id="1618477.UR54_C0029G0001"/>
<gene>
    <name evidence="1" type="ORF">UR54_C0029G0001</name>
</gene>
<dbReference type="AlphaFoldDB" id="A0A0G0D7M8"/>
<accession>A0A0G0D7M8</accession>
<comment type="caution">
    <text evidence="1">The sequence shown here is derived from an EMBL/GenBank/DDBJ whole genome shotgun (WGS) entry which is preliminary data.</text>
</comment>
<dbReference type="EMBL" id="LBPP01000029">
    <property type="protein sequence ID" value="KKP59280.1"/>
    <property type="molecule type" value="Genomic_DNA"/>
</dbReference>
<name>A0A0G0D7M8_9BACT</name>
<proteinExistence type="predicted"/>
<dbReference type="Proteomes" id="UP000034688">
    <property type="component" value="Unassembled WGS sequence"/>
</dbReference>